<proteinExistence type="inferred from homology"/>
<dbReference type="GO" id="GO:0009098">
    <property type="term" value="P:L-leucine biosynthetic process"/>
    <property type="evidence" value="ECO:0007669"/>
    <property type="project" value="TreeGrafter"/>
</dbReference>
<evidence type="ECO:0000313" key="8">
    <source>
        <dbReference type="EMBL" id="KAH9312521.1"/>
    </source>
</evidence>
<organism evidence="8 9">
    <name type="scientific">Taxus chinensis</name>
    <name type="common">Chinese yew</name>
    <name type="synonym">Taxus wallichiana var. chinensis</name>
    <dbReference type="NCBI Taxonomy" id="29808"/>
    <lineage>
        <taxon>Eukaryota</taxon>
        <taxon>Viridiplantae</taxon>
        <taxon>Streptophyta</taxon>
        <taxon>Embryophyta</taxon>
        <taxon>Tracheophyta</taxon>
        <taxon>Spermatophyta</taxon>
        <taxon>Pinopsida</taxon>
        <taxon>Pinidae</taxon>
        <taxon>Conifers II</taxon>
        <taxon>Cupressales</taxon>
        <taxon>Taxaceae</taxon>
        <taxon>Taxus</taxon>
    </lineage>
</organism>
<gene>
    <name evidence="8" type="ORF">KI387_027556</name>
</gene>
<evidence type="ECO:0000256" key="2">
    <source>
        <dbReference type="ARBA" id="ARBA00012973"/>
    </source>
</evidence>
<dbReference type="EC" id="2.3.3.13" evidence="2"/>
<evidence type="ECO:0000256" key="5">
    <source>
        <dbReference type="ARBA" id="ARBA00023304"/>
    </source>
</evidence>
<keyword evidence="5" id="KW-0100">Branched-chain amino acid biosynthesis</keyword>
<dbReference type="GO" id="GO:0003852">
    <property type="term" value="F:2-isopropylmalate synthase activity"/>
    <property type="evidence" value="ECO:0007669"/>
    <property type="project" value="UniProtKB-EC"/>
</dbReference>
<dbReference type="Proteomes" id="UP000824469">
    <property type="component" value="Unassembled WGS sequence"/>
</dbReference>
<dbReference type="PANTHER" id="PTHR10277:SF9">
    <property type="entry name" value="2-ISOPROPYLMALATE SYNTHASE 1, CHLOROPLASTIC-RELATED"/>
    <property type="match status" value="1"/>
</dbReference>
<dbReference type="PROSITE" id="PS50991">
    <property type="entry name" value="PYR_CT"/>
    <property type="match status" value="1"/>
</dbReference>
<protein>
    <recommendedName>
        <fullName evidence="2">2-isopropylmalate synthase</fullName>
        <ecNumber evidence="2">2.3.3.13</ecNumber>
    </recommendedName>
</protein>
<sequence length="273" mass="30861">WVKLQLNHGRASTIRLQQVRRSRVFRVQTGAKENYFSDVIYLDAINKKYLEEVQEPLIHVDELFDANELGGCHLKFPLLEQSRFGCRSVSSQQWRSRHRLKFCSAAKPRPEYVPNRIEKGSGYLRILDTTLRDGEQSPGASMTATQKLEIARHLRLLGVDVIDAGYPFASLGDMEAVKMIAQEVGSEVDMNGYVPVICALARCNKADIDAAWEAVRHARRPRILPFLATSDIHLKHKLNKSREEAVVIAREMVAYARSLGCPDVQFGAEDATR</sequence>
<evidence type="ECO:0000256" key="3">
    <source>
        <dbReference type="ARBA" id="ARBA00022605"/>
    </source>
</evidence>
<reference evidence="8 9" key="1">
    <citation type="journal article" date="2021" name="Nat. Plants">
        <title>The Taxus genome provides insights into paclitaxel biosynthesis.</title>
        <authorList>
            <person name="Xiong X."/>
            <person name="Gou J."/>
            <person name="Liao Q."/>
            <person name="Li Y."/>
            <person name="Zhou Q."/>
            <person name="Bi G."/>
            <person name="Li C."/>
            <person name="Du R."/>
            <person name="Wang X."/>
            <person name="Sun T."/>
            <person name="Guo L."/>
            <person name="Liang H."/>
            <person name="Lu P."/>
            <person name="Wu Y."/>
            <person name="Zhang Z."/>
            <person name="Ro D.K."/>
            <person name="Shang Y."/>
            <person name="Huang S."/>
            <person name="Yan J."/>
        </authorList>
    </citation>
    <scope>NUCLEOTIDE SEQUENCE [LARGE SCALE GENOMIC DNA]</scope>
    <source>
        <strain evidence="8">Ta-2019</strain>
    </source>
</reference>
<name>A0AA38FYI2_TAXCH</name>
<dbReference type="Pfam" id="PF00682">
    <property type="entry name" value="HMGL-like"/>
    <property type="match status" value="1"/>
</dbReference>
<dbReference type="InterPro" id="IPR050073">
    <property type="entry name" value="2-IPM_HCS-like"/>
</dbReference>
<dbReference type="Gene3D" id="3.20.20.70">
    <property type="entry name" value="Aldolase class I"/>
    <property type="match status" value="1"/>
</dbReference>
<keyword evidence="4 6" id="KW-0808">Transferase</keyword>
<comment type="pathway">
    <text evidence="1">Amino-acid biosynthesis; L-leucine biosynthesis; L-leucine from 3-methyl-2-oxobutanoate: step 1/4.</text>
</comment>
<dbReference type="InterPro" id="IPR002034">
    <property type="entry name" value="AIPM/Hcit_synth_CS"/>
</dbReference>
<feature type="domain" description="Pyruvate carboxyltransferase" evidence="7">
    <location>
        <begin position="124"/>
        <end position="273"/>
    </location>
</feature>
<dbReference type="PROSITE" id="PS00815">
    <property type="entry name" value="AIPM_HOMOCIT_SYNTH_1"/>
    <property type="match status" value="1"/>
</dbReference>
<evidence type="ECO:0000256" key="4">
    <source>
        <dbReference type="ARBA" id="ARBA00022679"/>
    </source>
</evidence>
<evidence type="ECO:0000259" key="7">
    <source>
        <dbReference type="PROSITE" id="PS50991"/>
    </source>
</evidence>
<comment type="caution">
    <text evidence="8">The sequence shown here is derived from an EMBL/GenBank/DDBJ whole genome shotgun (WGS) entry which is preliminary data.</text>
</comment>
<keyword evidence="9" id="KW-1185">Reference proteome</keyword>
<dbReference type="InterPro" id="IPR000891">
    <property type="entry name" value="PYR_CT"/>
</dbReference>
<dbReference type="PANTHER" id="PTHR10277">
    <property type="entry name" value="HOMOCITRATE SYNTHASE-RELATED"/>
    <property type="match status" value="1"/>
</dbReference>
<keyword evidence="3" id="KW-0028">Amino-acid biosynthesis</keyword>
<dbReference type="InterPro" id="IPR013785">
    <property type="entry name" value="Aldolase_TIM"/>
</dbReference>
<accession>A0AA38FYI2</accession>
<dbReference type="AlphaFoldDB" id="A0AA38FYI2"/>
<evidence type="ECO:0000256" key="6">
    <source>
        <dbReference type="RuleBase" id="RU003523"/>
    </source>
</evidence>
<comment type="similarity">
    <text evidence="6">Belongs to the alpha-IPM synthase/homocitrate synthase family.</text>
</comment>
<dbReference type="SUPFAM" id="SSF51569">
    <property type="entry name" value="Aldolase"/>
    <property type="match status" value="1"/>
</dbReference>
<feature type="non-terminal residue" evidence="8">
    <location>
        <position position="273"/>
    </location>
</feature>
<dbReference type="GO" id="GO:0009507">
    <property type="term" value="C:chloroplast"/>
    <property type="evidence" value="ECO:0007669"/>
    <property type="project" value="TreeGrafter"/>
</dbReference>
<evidence type="ECO:0000256" key="1">
    <source>
        <dbReference type="ARBA" id="ARBA00004689"/>
    </source>
</evidence>
<dbReference type="EMBL" id="JAHRHJ020000006">
    <property type="protein sequence ID" value="KAH9312521.1"/>
    <property type="molecule type" value="Genomic_DNA"/>
</dbReference>
<evidence type="ECO:0000313" key="9">
    <source>
        <dbReference type="Proteomes" id="UP000824469"/>
    </source>
</evidence>